<dbReference type="CDD" id="cd06558">
    <property type="entry name" value="crotonase-like"/>
    <property type="match status" value="1"/>
</dbReference>
<keyword evidence="3" id="KW-0413">Isomerase</keyword>
<dbReference type="PANTHER" id="PTHR43684">
    <property type="match status" value="1"/>
</dbReference>
<name>A0ABM9LB58_9MYCO</name>
<protein>
    <submittedName>
        <fullName evidence="4">Enoyl-CoA hydratase/isomerase family protein</fullName>
    </submittedName>
</protein>
<dbReference type="SUPFAM" id="SSF52096">
    <property type="entry name" value="ClpP/crotonase"/>
    <property type="match status" value="1"/>
</dbReference>
<organism evidence="4 5">
    <name type="scientific">[Mycobacterium] burgundiense</name>
    <dbReference type="NCBI Taxonomy" id="3064286"/>
    <lineage>
        <taxon>Bacteria</taxon>
        <taxon>Bacillati</taxon>
        <taxon>Actinomycetota</taxon>
        <taxon>Actinomycetes</taxon>
        <taxon>Mycobacteriales</taxon>
        <taxon>Mycobacteriaceae</taxon>
        <taxon>Mycolicibacterium</taxon>
    </lineage>
</organism>
<dbReference type="InterPro" id="IPR029045">
    <property type="entry name" value="ClpP/crotonase-like_dom_sf"/>
</dbReference>
<accession>A0ABM9LB58</accession>
<evidence type="ECO:0000313" key="5">
    <source>
        <dbReference type="Proteomes" id="UP001190465"/>
    </source>
</evidence>
<comment type="subcellular location">
    <subcellularLocation>
        <location evidence="1">Peroxisome</location>
    </subcellularLocation>
</comment>
<evidence type="ECO:0000313" key="4">
    <source>
        <dbReference type="EMBL" id="CAJ1496030.1"/>
    </source>
</evidence>
<dbReference type="EMBL" id="OY726397">
    <property type="protein sequence ID" value="CAJ1496030.1"/>
    <property type="molecule type" value="Genomic_DNA"/>
</dbReference>
<dbReference type="RefSeq" id="WP_308480888.1">
    <property type="nucleotide sequence ID" value="NZ_OY726397.1"/>
</dbReference>
<dbReference type="Gene3D" id="3.90.226.10">
    <property type="entry name" value="2-enoyl-CoA Hydratase, Chain A, domain 1"/>
    <property type="match status" value="1"/>
</dbReference>
<keyword evidence="5" id="KW-1185">Reference proteome</keyword>
<evidence type="ECO:0000256" key="1">
    <source>
        <dbReference type="ARBA" id="ARBA00004275"/>
    </source>
</evidence>
<dbReference type="PANTHER" id="PTHR43684:SF1">
    <property type="entry name" value="ENOYL-COA DELTA ISOMERASE 2"/>
    <property type="match status" value="1"/>
</dbReference>
<proteinExistence type="predicted"/>
<dbReference type="InterPro" id="IPR001753">
    <property type="entry name" value="Enoyl-CoA_hydra/iso"/>
</dbReference>
<sequence length="251" mass="26372">MTVMLVDQGRVRTIALNRPERLNAFNIQLVSDLGAALRDAVAEPDVSVIVLTGTGRAFSAGADLKEIAEHMSAPSRAGAGTSNAFTELVDTLAELSKPLIIAVNGVGVGFGMTILGFADVAFMSSEAQLRCPFTAIGAPPEAASTYLLPLLLGRQNAAWALLSSEWISAEEAREIGLVWKVCAPEELLTVAQQHAQQMADKPAEILKTVKGLLNAPHREQIAAAAAREDAAMSQLLGTGANADAVASFLQR</sequence>
<dbReference type="Pfam" id="PF00378">
    <property type="entry name" value="ECH_1"/>
    <property type="match status" value="1"/>
</dbReference>
<dbReference type="Proteomes" id="UP001190465">
    <property type="component" value="Chromosome"/>
</dbReference>
<keyword evidence="2" id="KW-0576">Peroxisome</keyword>
<dbReference type="InterPro" id="IPR051053">
    <property type="entry name" value="ECH/Chromodomain_protein"/>
</dbReference>
<evidence type="ECO:0000256" key="2">
    <source>
        <dbReference type="ARBA" id="ARBA00023140"/>
    </source>
</evidence>
<gene>
    <name evidence="4" type="ORF">MU0053_000546</name>
</gene>
<evidence type="ECO:0000256" key="3">
    <source>
        <dbReference type="ARBA" id="ARBA00023235"/>
    </source>
</evidence>
<reference evidence="4 5" key="1">
    <citation type="submission" date="2023-08" db="EMBL/GenBank/DDBJ databases">
        <authorList>
            <person name="Folkvardsen B D."/>
            <person name="Norman A."/>
        </authorList>
    </citation>
    <scope>NUCLEOTIDE SEQUENCE [LARGE SCALE GENOMIC DNA]</scope>
    <source>
        <strain evidence="4 5">Mu0053</strain>
    </source>
</reference>